<dbReference type="EMBL" id="CP142149">
    <property type="protein sequence ID" value="WSE26002.1"/>
    <property type="molecule type" value="Genomic_DNA"/>
</dbReference>
<protein>
    <recommendedName>
        <fullName evidence="3">DUF4185 domain-containing protein</fullName>
    </recommendedName>
</protein>
<reference evidence="1 2" key="1">
    <citation type="journal article" date="2015" name="Int. J. Syst. Evol. Microbiol.">
        <title>Amycolatopsis rhabdoformis sp. nov., an actinomycete isolated from a tropical forest soil.</title>
        <authorList>
            <person name="Souza W.R."/>
            <person name="Silva R.E."/>
            <person name="Goodfellow M."/>
            <person name="Busarakam K."/>
            <person name="Figueiro F.S."/>
            <person name="Ferreira D."/>
            <person name="Rodrigues-Filho E."/>
            <person name="Moraes L.A.B."/>
            <person name="Zucchi T.D."/>
        </authorList>
    </citation>
    <scope>NUCLEOTIDE SEQUENCE [LARGE SCALE GENOMIC DNA]</scope>
    <source>
        <strain evidence="1 2">NCIMB 14900</strain>
    </source>
</reference>
<accession>A0ABZ1HUC2</accession>
<proteinExistence type="predicted"/>
<evidence type="ECO:0000313" key="1">
    <source>
        <dbReference type="EMBL" id="WSE26002.1"/>
    </source>
</evidence>
<keyword evidence="2" id="KW-1185">Reference proteome</keyword>
<sequence length="155" mass="17109">MGASGWHYRAPYAGSVKATHKFVQAQLLSSGDYVWPWEDFDPEYVTPVPRPRSLPDLNAAKDSENFWDCGTHSILDTHEISESDGVGTIRPLSTTELTTVFGTPQPSAADFDRVFQPGPSGPLADLMGERWTGRSLVLYHNGTPTEVFFWGFSGD</sequence>
<organism evidence="1 2">
    <name type="scientific">Amycolatopsis rhabdoformis</name>
    <dbReference type="NCBI Taxonomy" id="1448059"/>
    <lineage>
        <taxon>Bacteria</taxon>
        <taxon>Bacillati</taxon>
        <taxon>Actinomycetota</taxon>
        <taxon>Actinomycetes</taxon>
        <taxon>Pseudonocardiales</taxon>
        <taxon>Pseudonocardiaceae</taxon>
        <taxon>Amycolatopsis</taxon>
    </lineage>
</organism>
<evidence type="ECO:0008006" key="3">
    <source>
        <dbReference type="Google" id="ProtNLM"/>
    </source>
</evidence>
<gene>
    <name evidence="1" type="ORF">VSH64_24285</name>
</gene>
<name>A0ABZ1HUC2_9PSEU</name>
<dbReference type="RefSeq" id="WP_326564968.1">
    <property type="nucleotide sequence ID" value="NZ_CP142149.1"/>
</dbReference>
<evidence type="ECO:0000313" key="2">
    <source>
        <dbReference type="Proteomes" id="UP001330812"/>
    </source>
</evidence>
<dbReference type="Proteomes" id="UP001330812">
    <property type="component" value="Chromosome"/>
</dbReference>